<dbReference type="Proteomes" id="UP001058074">
    <property type="component" value="Unassembled WGS sequence"/>
</dbReference>
<protein>
    <submittedName>
        <fullName evidence="1">Uncharacterized protein</fullName>
    </submittedName>
</protein>
<accession>A0ACB5RHB5</accession>
<name>A0ACB5RHB5_9CLOT</name>
<reference evidence="1" key="1">
    <citation type="journal article" date="2025" name="Int. J. Syst. Evol. Microbiol.">
        <title>Inconstantimicrobium mannanitabidum sp. nov., a novel member of the family Clostridiaceae isolated from anoxic soil under the treatment of reductive soil disinfestation.</title>
        <authorList>
            <person name="Ueki A."/>
            <person name="Tonouchi A."/>
            <person name="Honma S."/>
            <person name="Kaku N."/>
            <person name="Ueki K."/>
        </authorList>
    </citation>
    <scope>NUCLEOTIDE SEQUENCE</scope>
    <source>
        <strain evidence="1">TW13</strain>
    </source>
</reference>
<proteinExistence type="predicted"/>
<evidence type="ECO:0000313" key="1">
    <source>
        <dbReference type="EMBL" id="GKX68472.1"/>
    </source>
</evidence>
<comment type="caution">
    <text evidence="1">The sequence shown here is derived from an EMBL/GenBank/DDBJ whole genome shotgun (WGS) entry which is preliminary data.</text>
</comment>
<organism evidence="1 2">
    <name type="scientific">Inconstantimicrobium mannanitabidum</name>
    <dbReference type="NCBI Taxonomy" id="1604901"/>
    <lineage>
        <taxon>Bacteria</taxon>
        <taxon>Bacillati</taxon>
        <taxon>Bacillota</taxon>
        <taxon>Clostridia</taxon>
        <taxon>Eubacteriales</taxon>
        <taxon>Clostridiaceae</taxon>
        <taxon>Inconstantimicrobium</taxon>
    </lineage>
</organism>
<dbReference type="EMBL" id="BROD01000001">
    <property type="protein sequence ID" value="GKX68472.1"/>
    <property type="molecule type" value="Genomic_DNA"/>
</dbReference>
<sequence length="399" mass="44419">MKINIKNINKYSSRLFCFVFIPLWVWQFTESAVPIYQVKSDGIIVGYVSDKNVVNDAYGKLKKEMNIEYKDVEFPKTDIEYEKINDNNINLSSSDEIRSNLKNSLKIKVKAYKITLNNNEAGIIASKDIGKDILMDVGKYYVDKNKITSENLISVDINTKSDYKEVSTEFSNVLSKEDAVKKIVQINDKNPVVEVVIKTREKEVEETPQDTIILSSDKLYLGDMKVVKGSMGKASFEKEVTYINQKKKDAKVIKEDVLVNSVNNVIYKGNKNPITDGVAFLQRPSRGIITSPYGARWGEVHHGVDIAANYGDPVGAALDGIVVEAGYNDIYGNTLILSHGNGIQTVYGHSSKLLVRVGDEIKKGQIIALAGSTGRSTGPHVHFELRNNGIAINPISYIK</sequence>
<evidence type="ECO:0000313" key="2">
    <source>
        <dbReference type="Proteomes" id="UP001058074"/>
    </source>
</evidence>
<gene>
    <name evidence="1" type="ORF">rsdtw13_37300</name>
</gene>
<keyword evidence="2" id="KW-1185">Reference proteome</keyword>